<evidence type="ECO:0000313" key="1">
    <source>
        <dbReference type="EMBL" id="CAI8910406.1"/>
    </source>
</evidence>
<dbReference type="AlphaFoldDB" id="A0AAP6MGL8"/>
<gene>
    <name evidence="1" type="ORF">DAPPPG215_18520</name>
</gene>
<reference evidence="1" key="1">
    <citation type="submission" date="2023-03" db="EMBL/GenBank/DDBJ databases">
        <authorList>
            <person name="Pothier F. J."/>
        </authorList>
    </citation>
    <scope>NUCLEOTIDE SEQUENCE</scope>
    <source>
        <strain evidence="1">DAPP-PG 215</strain>
    </source>
</reference>
<accession>A0AAP6MGL8</accession>
<dbReference type="RefSeq" id="WP_010201331.1">
    <property type="nucleotide sequence ID" value="NZ_CP019871.1"/>
</dbReference>
<sequence length="43" mass="4708">MLVRAHTHVKDLTANPGSAKKKKIIAITAVSDILVFCVQSHHQ</sequence>
<dbReference type="Proteomes" id="UP001177000">
    <property type="component" value="Chromosome"/>
</dbReference>
<organism evidence="1 2">
    <name type="scientific">Pseudomonas syringae pv. tomato</name>
    <dbReference type="NCBI Taxonomy" id="323"/>
    <lineage>
        <taxon>Bacteria</taxon>
        <taxon>Pseudomonadati</taxon>
        <taxon>Pseudomonadota</taxon>
        <taxon>Gammaproteobacteria</taxon>
        <taxon>Pseudomonadales</taxon>
        <taxon>Pseudomonadaceae</taxon>
        <taxon>Pseudomonas</taxon>
    </lineage>
</organism>
<proteinExistence type="predicted"/>
<dbReference type="EMBL" id="OX458335">
    <property type="protein sequence ID" value="CAI8910406.1"/>
    <property type="molecule type" value="Genomic_DNA"/>
</dbReference>
<name>A0AAP6MGL8_PSEUB</name>
<evidence type="ECO:0000313" key="2">
    <source>
        <dbReference type="Proteomes" id="UP001177000"/>
    </source>
</evidence>
<protein>
    <submittedName>
        <fullName evidence="1">Uncharacterized protein</fullName>
    </submittedName>
</protein>